<protein>
    <submittedName>
        <fullName evidence="3">Helix-turn-helix domain-containing protein</fullName>
    </submittedName>
</protein>
<evidence type="ECO:0000256" key="1">
    <source>
        <dbReference type="SAM" id="MobiDB-lite"/>
    </source>
</evidence>
<dbReference type="GO" id="GO:0003677">
    <property type="term" value="F:DNA binding"/>
    <property type="evidence" value="ECO:0007669"/>
    <property type="project" value="InterPro"/>
</dbReference>
<evidence type="ECO:0000259" key="2">
    <source>
        <dbReference type="PROSITE" id="PS50943"/>
    </source>
</evidence>
<feature type="domain" description="HTH cro/C1-type" evidence="2">
    <location>
        <begin position="39"/>
        <end position="93"/>
    </location>
</feature>
<feature type="region of interest" description="Disordered" evidence="1">
    <location>
        <begin position="1"/>
        <end position="33"/>
    </location>
</feature>
<dbReference type="InterPro" id="IPR001387">
    <property type="entry name" value="Cro/C1-type_HTH"/>
</dbReference>
<dbReference type="SMART" id="SM00530">
    <property type="entry name" value="HTH_XRE"/>
    <property type="match status" value="1"/>
</dbReference>
<dbReference type="Gene3D" id="1.10.260.40">
    <property type="entry name" value="lambda repressor-like DNA-binding domains"/>
    <property type="match status" value="1"/>
</dbReference>
<dbReference type="CDD" id="cd00093">
    <property type="entry name" value="HTH_XRE"/>
    <property type="match status" value="1"/>
</dbReference>
<dbReference type="SUPFAM" id="SSF47413">
    <property type="entry name" value="lambda repressor-like DNA-binding domains"/>
    <property type="match status" value="1"/>
</dbReference>
<dbReference type="AlphaFoldDB" id="A0A8J6YT26"/>
<name>A0A8J6YT26_9PROT</name>
<feature type="compositionally biased region" description="Low complexity" evidence="1">
    <location>
        <begin position="21"/>
        <end position="30"/>
    </location>
</feature>
<keyword evidence="4" id="KW-1185">Reference proteome</keyword>
<proteinExistence type="predicted"/>
<dbReference type="Pfam" id="PF01381">
    <property type="entry name" value="HTH_3"/>
    <property type="match status" value="1"/>
</dbReference>
<gene>
    <name evidence="3" type="ORF">IHV25_00015</name>
</gene>
<evidence type="ECO:0000313" key="4">
    <source>
        <dbReference type="Proteomes" id="UP000631034"/>
    </source>
</evidence>
<dbReference type="Proteomes" id="UP000631034">
    <property type="component" value="Unassembled WGS sequence"/>
</dbReference>
<organism evidence="3 4">
    <name type="scientific">Phaeovibrio sulfidiphilus</name>
    <dbReference type="NCBI Taxonomy" id="1220600"/>
    <lineage>
        <taxon>Bacteria</taxon>
        <taxon>Pseudomonadati</taxon>
        <taxon>Pseudomonadota</taxon>
        <taxon>Alphaproteobacteria</taxon>
        <taxon>Rhodospirillales</taxon>
        <taxon>Rhodospirillaceae</taxon>
        <taxon>Phaeovibrio</taxon>
    </lineage>
</organism>
<dbReference type="InterPro" id="IPR010982">
    <property type="entry name" value="Lambda_DNA-bd_dom_sf"/>
</dbReference>
<dbReference type="PROSITE" id="PS50943">
    <property type="entry name" value="HTH_CROC1"/>
    <property type="match status" value="1"/>
</dbReference>
<evidence type="ECO:0000313" key="3">
    <source>
        <dbReference type="EMBL" id="MBE1236044.1"/>
    </source>
</evidence>
<comment type="caution">
    <text evidence="3">The sequence shown here is derived from an EMBL/GenBank/DDBJ whole genome shotgun (WGS) entry which is preliminary data.</text>
</comment>
<dbReference type="EMBL" id="JACZHT010000001">
    <property type="protein sequence ID" value="MBE1236044.1"/>
    <property type="molecule type" value="Genomic_DNA"/>
</dbReference>
<accession>A0A8J6YT26</accession>
<dbReference type="RefSeq" id="WP_192532934.1">
    <property type="nucleotide sequence ID" value="NZ_JACZHT010000001.1"/>
</dbReference>
<sequence length="180" mass="20255">MTAIKQPDDDDETGARRSSRGRTPSGRPNPVDVHVGNRVRLRRTLLGMSQERLGEALGLTFQQVQKYERGANRIGASRLWDLSRVLDVSMSYFFDEMDDDTIRHSPMIIAQVPSEPALPEADPMTRRETLELVRAYYRIGDSSVRKRIFELTKSLSVATARPTFSVEGQDNEDVSEAAAE</sequence>
<reference evidence="3" key="1">
    <citation type="submission" date="2020-10" db="EMBL/GenBank/DDBJ databases">
        <title>Genome sequence of the unusual species of purple photosynthetic bacteria, Phaeovibrio sulfidiphilus DSM 23193, type strain.</title>
        <authorList>
            <person name="Kyndt J.A."/>
            <person name="Meyer T.E."/>
        </authorList>
    </citation>
    <scope>NUCLEOTIDE SEQUENCE</scope>
    <source>
        <strain evidence="3">DSM 23193</strain>
    </source>
</reference>